<dbReference type="Proteomes" id="UP000036923">
    <property type="component" value="Unassembled WGS sequence"/>
</dbReference>
<dbReference type="AlphaFoldDB" id="A0A0L6JQV5"/>
<accession>A0A0L6JQV5</accession>
<evidence type="ECO:0000313" key="2">
    <source>
        <dbReference type="Proteomes" id="UP000036923"/>
    </source>
</evidence>
<reference evidence="2" key="1">
    <citation type="submission" date="2015-07" db="EMBL/GenBank/DDBJ databases">
        <title>Near-Complete Genome Sequence of the Cellulolytic Bacterium Bacteroides (Pseudobacteroides) cellulosolvens ATCC 35603.</title>
        <authorList>
            <person name="Dassa B."/>
            <person name="Utturkar S.M."/>
            <person name="Klingeman D.M."/>
            <person name="Hurt R.A."/>
            <person name="Keller M."/>
            <person name="Xu J."/>
            <person name="Reddy Y.H.K."/>
            <person name="Borovok I."/>
            <person name="Grinberg I.R."/>
            <person name="Lamed R."/>
            <person name="Zhivin O."/>
            <person name="Bayer E.A."/>
            <person name="Brown S.D."/>
        </authorList>
    </citation>
    <scope>NUCLEOTIDE SEQUENCE [LARGE SCALE GENOMIC DNA]</scope>
    <source>
        <strain evidence="2">DSM 2933</strain>
    </source>
</reference>
<dbReference type="RefSeq" id="WP_207642415.1">
    <property type="nucleotide sequence ID" value="NZ_JQKC01000050.1"/>
</dbReference>
<dbReference type="EMBL" id="LGTC01000001">
    <property type="protein sequence ID" value="KNY28179.1"/>
    <property type="molecule type" value="Genomic_DNA"/>
</dbReference>
<keyword evidence="2" id="KW-1185">Reference proteome</keyword>
<gene>
    <name evidence="1" type="ORF">Bccel_3453</name>
</gene>
<evidence type="ECO:0000313" key="1">
    <source>
        <dbReference type="EMBL" id="KNY28179.1"/>
    </source>
</evidence>
<protein>
    <submittedName>
        <fullName evidence="1">Uncharacterized protein</fullName>
    </submittedName>
</protein>
<name>A0A0L6JQV5_9FIRM</name>
<sequence>MQDVKLTDEEIEKFNKIYDKAWSLHKGNVVLRQIYYMKLRFIRKLRLRK</sequence>
<organism evidence="1 2">
    <name type="scientific">Pseudobacteroides cellulosolvens ATCC 35603 = DSM 2933</name>
    <dbReference type="NCBI Taxonomy" id="398512"/>
    <lineage>
        <taxon>Bacteria</taxon>
        <taxon>Bacillati</taxon>
        <taxon>Bacillota</taxon>
        <taxon>Clostridia</taxon>
        <taxon>Eubacteriales</taxon>
        <taxon>Oscillospiraceae</taxon>
        <taxon>Pseudobacteroides</taxon>
    </lineage>
</organism>
<proteinExistence type="predicted"/>
<comment type="caution">
    <text evidence="1">The sequence shown here is derived from an EMBL/GenBank/DDBJ whole genome shotgun (WGS) entry which is preliminary data.</text>
</comment>